<keyword evidence="1" id="KW-0472">Membrane</keyword>
<sequence>MINYMTIDGRRIYDIQSYDKTSTTIRVGRYALGIRASVFVFGTYGICGIIYIDDSSNGKGITYYPLSGQVLTISVTRNEREYIEFSLYNLGIWGTYTFIGCNCYFV</sequence>
<reference evidence="2" key="1">
    <citation type="journal article" date="2021" name="Proc. Natl. Acad. Sci. U.S.A.">
        <title>A Catalog of Tens of Thousands of Viruses from Human Metagenomes Reveals Hidden Associations with Chronic Diseases.</title>
        <authorList>
            <person name="Tisza M.J."/>
            <person name="Buck C.B."/>
        </authorList>
    </citation>
    <scope>NUCLEOTIDE SEQUENCE</scope>
    <source>
        <strain evidence="2">Ct7oE3</strain>
    </source>
</reference>
<organism evidence="2">
    <name type="scientific">Caudovirales sp. ct7oE3</name>
    <dbReference type="NCBI Taxonomy" id="2826768"/>
    <lineage>
        <taxon>Viruses</taxon>
        <taxon>Duplodnaviria</taxon>
        <taxon>Heunggongvirae</taxon>
        <taxon>Uroviricota</taxon>
        <taxon>Caudoviricetes</taxon>
    </lineage>
</organism>
<name>A0A8S5LZK8_9CAUD</name>
<evidence type="ECO:0000313" key="2">
    <source>
        <dbReference type="EMBL" id="DAD75382.1"/>
    </source>
</evidence>
<evidence type="ECO:0000256" key="1">
    <source>
        <dbReference type="SAM" id="Phobius"/>
    </source>
</evidence>
<feature type="transmembrane region" description="Helical" evidence="1">
    <location>
        <begin position="30"/>
        <end position="52"/>
    </location>
</feature>
<protein>
    <submittedName>
        <fullName evidence="2">Uncharacterized protein</fullName>
    </submittedName>
</protein>
<proteinExistence type="predicted"/>
<keyword evidence="1" id="KW-1133">Transmembrane helix</keyword>
<keyword evidence="1" id="KW-0812">Transmembrane</keyword>
<accession>A0A8S5LZK8</accession>
<dbReference type="EMBL" id="BK014781">
    <property type="protein sequence ID" value="DAD75382.1"/>
    <property type="molecule type" value="Genomic_DNA"/>
</dbReference>